<dbReference type="PANTHER" id="PTHR23019">
    <property type="entry name" value="NUCLEAR PORE MEMBRANE GLYCOPROTEIN GP210-RELATED"/>
    <property type="match status" value="1"/>
</dbReference>
<keyword evidence="3" id="KW-1185">Reference proteome</keyword>
<protein>
    <submittedName>
        <fullName evidence="2">ATP-dependent DNA ligase</fullName>
    </submittedName>
</protein>
<reference evidence="2" key="1">
    <citation type="submission" date="2020-03" db="EMBL/GenBank/DDBJ databases">
        <title>Solimonas marina sp. nov., isolated from deep seawater of the Pacific Ocean.</title>
        <authorList>
            <person name="Liu X."/>
            <person name="Lai Q."/>
            <person name="Sun F."/>
            <person name="Gai Y."/>
            <person name="Li G."/>
            <person name="Shao Z."/>
        </authorList>
    </citation>
    <scope>NUCLEOTIDE SEQUENCE</scope>
    <source>
        <strain evidence="2">C16B3</strain>
    </source>
</reference>
<dbReference type="InterPro" id="IPR008964">
    <property type="entry name" value="Invasin/intimin_cell_adhesion"/>
</dbReference>
<dbReference type="SMART" id="SM00635">
    <property type="entry name" value="BID_2"/>
    <property type="match status" value="10"/>
</dbReference>
<accession>A0A970B6I4</accession>
<feature type="domain" description="BIG2" evidence="1">
    <location>
        <begin position="742"/>
        <end position="824"/>
    </location>
</feature>
<feature type="domain" description="BIG2" evidence="1">
    <location>
        <begin position="469"/>
        <end position="554"/>
    </location>
</feature>
<comment type="caution">
    <text evidence="2">The sequence shown here is derived from an EMBL/GenBank/DDBJ whole genome shotgun (WGS) entry which is preliminary data.</text>
</comment>
<feature type="domain" description="BIG2" evidence="1">
    <location>
        <begin position="17"/>
        <end position="98"/>
    </location>
</feature>
<dbReference type="FunFam" id="2.60.40.1080:FF:000001">
    <property type="entry name" value="Bacterial Ig-like domain, group 2"/>
    <property type="match status" value="6"/>
</dbReference>
<feature type="domain" description="BIG2" evidence="1">
    <location>
        <begin position="283"/>
        <end position="368"/>
    </location>
</feature>
<dbReference type="EMBL" id="JAAVXB010000005">
    <property type="protein sequence ID" value="NKF22838.1"/>
    <property type="molecule type" value="Genomic_DNA"/>
</dbReference>
<evidence type="ECO:0000259" key="1">
    <source>
        <dbReference type="SMART" id="SM00635"/>
    </source>
</evidence>
<feature type="domain" description="BIG2" evidence="1">
    <location>
        <begin position="561"/>
        <end position="646"/>
    </location>
</feature>
<name>A0A970B6I4_9GAMM</name>
<proteinExistence type="predicted"/>
<dbReference type="PANTHER" id="PTHR23019:SF0">
    <property type="entry name" value="NUCLEAR PORE MEMBRANE GLYCOPROTEIN 210"/>
    <property type="match status" value="1"/>
</dbReference>
<evidence type="ECO:0000313" key="3">
    <source>
        <dbReference type="Proteomes" id="UP000653472"/>
    </source>
</evidence>
<evidence type="ECO:0000313" key="2">
    <source>
        <dbReference type="EMBL" id="NKF22838.1"/>
    </source>
</evidence>
<sequence>MSVLSACGGSSSGSHGAITKIEVTPDATSIPLGKTEQYTATAIYEDNAHADVTRLVAWTSSDASVLTIDSEGLATPVATGTATVTATLDDISGSTTATVTAAIAVSMQLTPSSDSIPKGYTQAFVASATFTDGTTRDVSADASWSSGDTDVITVSNASGTKGQATGVAEGSAQVVATYENITARAAVTVTAAELASVDISPSSATLPVGASQQYTATGVYTDHTTEDLTTAVTWASSDSSVAEISNSTNAQGFALADAAGPTTITATYGDLVGSTTLTVTGATVESISVTPVNSKLAAGYSRQFTATGIYSDGSSHDVTQTVTWSSSDESVATVSNAGGSNGMVAAKVAGSTTISAVSGSVSGSAALTVTNATLTSVGVTPANKSIAVGTTQQYTATAVFSDGTTIDYTSLAGWASSDANVATISNDSGAVGLAKANNTGSTVITATVTKTDSSGAVSGTTPLTVTAAAISSISVTPQDGSVPLGSTLQYHATATYTDGSTGDVTNDVTWTSSDTDVATVTTGSSARGLVTGEGKGTATLKATDAATGVVGSAPVTVTDAVLSSIAISPADTSVAKGGTVDYTATGTYTDGSTMDISDDVTWTTDDETIATISNADGEHGVATAQGEGDTTVVATLGDVSGETTLTVTAATLVSIAVSPDTVSIASGTTTQLKATGTFSDGSTADETTAVTWASSDESVATVSNASGNQGLVTSVAVGSTTITASMSGVDDATAAVTVTESALTNVTIAPTAATSIPVGYFVEYTATGHYADGSTQDLTADVSWRTLDDSVATVNAKGYVTAKAAGSTTVVATYSGFTKSASVQGVALTLSSIAVTPANSTIAAGTTLQFTATGSFSDGSTTLDLTHQVTWSSSNSNAATIDANGLASAGSFAFTSTTIKAVGKTDTGVSGSTTLRRTIN</sequence>
<dbReference type="InterPro" id="IPR003343">
    <property type="entry name" value="Big_2"/>
</dbReference>
<dbReference type="Gene3D" id="2.60.40.1080">
    <property type="match status" value="10"/>
</dbReference>
<feature type="domain" description="BIG2" evidence="1">
    <location>
        <begin position="829"/>
        <end position="913"/>
    </location>
</feature>
<keyword evidence="2" id="KW-0436">Ligase</keyword>
<dbReference type="InterPro" id="IPR045197">
    <property type="entry name" value="NUP210-like"/>
</dbReference>
<dbReference type="AlphaFoldDB" id="A0A970B6I4"/>
<feature type="domain" description="BIG2" evidence="1">
    <location>
        <begin position="193"/>
        <end position="278"/>
    </location>
</feature>
<organism evidence="2 3">
    <name type="scientific">Solimonas marina</name>
    <dbReference type="NCBI Taxonomy" id="2714601"/>
    <lineage>
        <taxon>Bacteria</taxon>
        <taxon>Pseudomonadati</taxon>
        <taxon>Pseudomonadota</taxon>
        <taxon>Gammaproteobacteria</taxon>
        <taxon>Nevskiales</taxon>
        <taxon>Nevskiaceae</taxon>
        <taxon>Solimonas</taxon>
    </lineage>
</organism>
<dbReference type="GO" id="GO:0016874">
    <property type="term" value="F:ligase activity"/>
    <property type="evidence" value="ECO:0007669"/>
    <property type="project" value="UniProtKB-KW"/>
</dbReference>
<feature type="domain" description="BIG2" evidence="1">
    <location>
        <begin position="103"/>
        <end position="188"/>
    </location>
</feature>
<feature type="domain" description="BIG2" evidence="1">
    <location>
        <begin position="651"/>
        <end position="736"/>
    </location>
</feature>
<dbReference type="Pfam" id="PF02368">
    <property type="entry name" value="Big_2"/>
    <property type="match status" value="10"/>
</dbReference>
<gene>
    <name evidence="2" type="ORF">G7Y82_10960</name>
</gene>
<dbReference type="SUPFAM" id="SSF49373">
    <property type="entry name" value="Invasin/intimin cell-adhesion fragments"/>
    <property type="match status" value="8"/>
</dbReference>
<dbReference type="RefSeq" id="WP_168148137.1">
    <property type="nucleotide sequence ID" value="NZ_JAAVXB010000005.1"/>
</dbReference>
<dbReference type="Proteomes" id="UP000653472">
    <property type="component" value="Unassembled WGS sequence"/>
</dbReference>
<feature type="domain" description="BIG2" evidence="1">
    <location>
        <begin position="373"/>
        <end position="458"/>
    </location>
</feature>